<evidence type="ECO:0000256" key="10">
    <source>
        <dbReference type="ARBA" id="ARBA00022984"/>
    </source>
</evidence>
<evidence type="ECO:0000259" key="17">
    <source>
        <dbReference type="Pfam" id="PF08245"/>
    </source>
</evidence>
<dbReference type="SUPFAM" id="SSF53244">
    <property type="entry name" value="MurD-like peptide ligases, peptide-binding domain"/>
    <property type="match status" value="1"/>
</dbReference>
<feature type="domain" description="Mur ligase central" evidence="17">
    <location>
        <begin position="43"/>
        <end position="216"/>
    </location>
</feature>
<keyword evidence="10" id="KW-0573">Peptidoglycan synthesis</keyword>
<proteinExistence type="predicted"/>
<dbReference type="SUPFAM" id="SSF53623">
    <property type="entry name" value="MurD-like peptide ligases, catalytic domain"/>
    <property type="match status" value="1"/>
</dbReference>
<evidence type="ECO:0000256" key="11">
    <source>
        <dbReference type="ARBA" id="ARBA00023306"/>
    </source>
</evidence>
<evidence type="ECO:0000256" key="8">
    <source>
        <dbReference type="ARBA" id="ARBA00022840"/>
    </source>
</evidence>
<dbReference type="AlphaFoldDB" id="A0A7C0Y8R0"/>
<dbReference type="Gene3D" id="3.40.1190.10">
    <property type="entry name" value="Mur-like, catalytic domain"/>
    <property type="match status" value="1"/>
</dbReference>
<accession>A0A7C0Y8R0</accession>
<dbReference type="GO" id="GO:0071555">
    <property type="term" value="P:cell wall organization"/>
    <property type="evidence" value="ECO:0007669"/>
    <property type="project" value="UniProtKB-KW"/>
</dbReference>
<evidence type="ECO:0000256" key="9">
    <source>
        <dbReference type="ARBA" id="ARBA00022960"/>
    </source>
</evidence>
<dbReference type="InterPro" id="IPR000713">
    <property type="entry name" value="Mur_ligase_N"/>
</dbReference>
<dbReference type="GO" id="GO:0005524">
    <property type="term" value="F:ATP binding"/>
    <property type="evidence" value="ECO:0007669"/>
    <property type="project" value="UniProtKB-KW"/>
</dbReference>
<dbReference type="EC" id="6.3.2.8" evidence="3 14"/>
<feature type="non-terminal residue" evidence="18">
    <location>
        <position position="1"/>
    </location>
</feature>
<keyword evidence="4" id="KW-0963">Cytoplasm</keyword>
<dbReference type="InterPro" id="IPR013221">
    <property type="entry name" value="Mur_ligase_cen"/>
</dbReference>
<comment type="subcellular location">
    <subcellularLocation>
        <location evidence="1">Cytoplasm</location>
    </subcellularLocation>
</comment>
<evidence type="ECO:0000256" key="5">
    <source>
        <dbReference type="ARBA" id="ARBA00022598"/>
    </source>
</evidence>
<evidence type="ECO:0000256" key="4">
    <source>
        <dbReference type="ARBA" id="ARBA00022490"/>
    </source>
</evidence>
<dbReference type="Gene3D" id="3.90.190.20">
    <property type="entry name" value="Mur ligase, C-terminal domain"/>
    <property type="match status" value="1"/>
</dbReference>
<keyword evidence="12" id="KW-0961">Cell wall biogenesis/degradation</keyword>
<feature type="domain" description="Mur ligase C-terminal" evidence="16">
    <location>
        <begin position="239"/>
        <end position="369"/>
    </location>
</feature>
<dbReference type="PANTHER" id="PTHR43445:SF3">
    <property type="entry name" value="UDP-N-ACETYLMURAMATE--L-ALANINE LIGASE"/>
    <property type="match status" value="1"/>
</dbReference>
<evidence type="ECO:0000256" key="2">
    <source>
        <dbReference type="ARBA" id="ARBA00004752"/>
    </source>
</evidence>
<dbReference type="Pfam" id="PF01225">
    <property type="entry name" value="Mur_ligase"/>
    <property type="match status" value="1"/>
</dbReference>
<gene>
    <name evidence="18" type="primary">murC</name>
    <name evidence="18" type="ORF">ENF32_01640</name>
</gene>
<keyword evidence="7" id="KW-0547">Nucleotide-binding</keyword>
<dbReference type="GO" id="GO:0009252">
    <property type="term" value="P:peptidoglycan biosynthetic process"/>
    <property type="evidence" value="ECO:0007669"/>
    <property type="project" value="UniProtKB-UniRule"/>
</dbReference>
<dbReference type="GO" id="GO:0008763">
    <property type="term" value="F:UDP-N-acetylmuramate-L-alanine ligase activity"/>
    <property type="evidence" value="ECO:0007669"/>
    <property type="project" value="UniProtKB-UniRule"/>
</dbReference>
<dbReference type="Pfam" id="PF08245">
    <property type="entry name" value="Mur_ligase_M"/>
    <property type="match status" value="1"/>
</dbReference>
<dbReference type="InterPro" id="IPR005758">
    <property type="entry name" value="UDP-N-AcMur_Ala_ligase_MurC"/>
</dbReference>
<evidence type="ECO:0000256" key="14">
    <source>
        <dbReference type="NCBIfam" id="TIGR01082"/>
    </source>
</evidence>
<dbReference type="InterPro" id="IPR036565">
    <property type="entry name" value="Mur-like_cat_sf"/>
</dbReference>
<evidence type="ECO:0000256" key="3">
    <source>
        <dbReference type="ARBA" id="ARBA00012211"/>
    </source>
</evidence>
<dbReference type="Proteomes" id="UP000885690">
    <property type="component" value="Unassembled WGS sequence"/>
</dbReference>
<evidence type="ECO:0000256" key="6">
    <source>
        <dbReference type="ARBA" id="ARBA00022618"/>
    </source>
</evidence>
<sequence length="385" mass="42449">VVYSTAIKGDNPELVEARKRGIPVVHRGEMLAKIMAEKEGVAVAGSPGKTTTSAMVAAILIEAGWEPTVLVGGRLLSMDTNALLGKGRLIVAEADESDGSFLKLSPHYAVVTNVDREHLDHYGDFSALVEAFHTFLGHVQDLALICWDDPVLRKMEGEGLVTYGFSPGAFYRAVDVRKEWGGQSFACFRGEEELGRVMIRLPGYHNVLNALAALALSLEMGVEWEEGVAALASFAGVDRRLTPKGEVKGVLVVDDYGHHPTEIRCTLEAAKQEWPHRRMVVVFQPHRYSRTKTLLEDFWESFHGTEELVVMEIYPAGESPNGVTGEDLWRGVIRKSSPRALFLPTKGEVVEHLVRTLREGDLLITLGAGDVWKVGREVLQALEER</sequence>
<dbReference type="EMBL" id="DQWS01000062">
    <property type="protein sequence ID" value="HDD52756.1"/>
    <property type="molecule type" value="Genomic_DNA"/>
</dbReference>
<dbReference type="InterPro" id="IPR036615">
    <property type="entry name" value="Mur_ligase_C_dom_sf"/>
</dbReference>
<dbReference type="UniPathway" id="UPA00219"/>
<name>A0A7C0Y8R0_9BACT</name>
<dbReference type="GO" id="GO:0008360">
    <property type="term" value="P:regulation of cell shape"/>
    <property type="evidence" value="ECO:0007669"/>
    <property type="project" value="UniProtKB-KW"/>
</dbReference>
<comment type="caution">
    <text evidence="18">The sequence shown here is derived from an EMBL/GenBank/DDBJ whole genome shotgun (WGS) entry which is preliminary data.</text>
</comment>
<organism evidence="18">
    <name type="scientific">Thermosulfidibacter takaii</name>
    <dbReference type="NCBI Taxonomy" id="412593"/>
    <lineage>
        <taxon>Bacteria</taxon>
        <taxon>Pseudomonadati</taxon>
        <taxon>Thermosulfidibacterota</taxon>
        <taxon>Thermosulfidibacteria</taxon>
        <taxon>Thermosulfidibacterales</taxon>
        <taxon>Thermosulfidibacteraceae</taxon>
    </lineage>
</organism>
<feature type="domain" description="Mur ligase N-terminal catalytic" evidence="15">
    <location>
        <begin position="2"/>
        <end position="38"/>
    </location>
</feature>
<dbReference type="InterPro" id="IPR050061">
    <property type="entry name" value="MurCDEF_pg_biosynth"/>
</dbReference>
<dbReference type="InterPro" id="IPR004101">
    <property type="entry name" value="Mur_ligase_C"/>
</dbReference>
<keyword evidence="5 18" id="KW-0436">Ligase</keyword>
<dbReference type="NCBIfam" id="TIGR01082">
    <property type="entry name" value="murC"/>
    <property type="match status" value="1"/>
</dbReference>
<keyword evidence="6" id="KW-0132">Cell division</keyword>
<evidence type="ECO:0000259" key="16">
    <source>
        <dbReference type="Pfam" id="PF02875"/>
    </source>
</evidence>
<reference evidence="18" key="1">
    <citation type="journal article" date="2020" name="mSystems">
        <title>Genome- and Community-Level Interaction Insights into Carbon Utilization and Element Cycling Functions of Hydrothermarchaeota in Hydrothermal Sediment.</title>
        <authorList>
            <person name="Zhou Z."/>
            <person name="Liu Y."/>
            <person name="Xu W."/>
            <person name="Pan J."/>
            <person name="Luo Z.H."/>
            <person name="Li M."/>
        </authorList>
    </citation>
    <scope>NUCLEOTIDE SEQUENCE [LARGE SCALE GENOMIC DNA]</scope>
    <source>
        <strain evidence="18">HyVt-115</strain>
    </source>
</reference>
<keyword evidence="8" id="KW-0067">ATP-binding</keyword>
<comment type="catalytic activity">
    <reaction evidence="13">
        <text>UDP-N-acetyl-alpha-D-muramate + L-alanine + ATP = UDP-N-acetyl-alpha-D-muramoyl-L-alanine + ADP + phosphate + H(+)</text>
        <dbReference type="Rhea" id="RHEA:23372"/>
        <dbReference type="ChEBI" id="CHEBI:15378"/>
        <dbReference type="ChEBI" id="CHEBI:30616"/>
        <dbReference type="ChEBI" id="CHEBI:43474"/>
        <dbReference type="ChEBI" id="CHEBI:57972"/>
        <dbReference type="ChEBI" id="CHEBI:70757"/>
        <dbReference type="ChEBI" id="CHEBI:83898"/>
        <dbReference type="ChEBI" id="CHEBI:456216"/>
        <dbReference type="EC" id="6.3.2.8"/>
    </reaction>
</comment>
<evidence type="ECO:0000313" key="18">
    <source>
        <dbReference type="EMBL" id="HDD52756.1"/>
    </source>
</evidence>
<keyword evidence="9" id="KW-0133">Cell shape</keyword>
<evidence type="ECO:0000256" key="13">
    <source>
        <dbReference type="ARBA" id="ARBA00047833"/>
    </source>
</evidence>
<dbReference type="PANTHER" id="PTHR43445">
    <property type="entry name" value="UDP-N-ACETYLMURAMATE--L-ALANINE LIGASE-RELATED"/>
    <property type="match status" value="1"/>
</dbReference>
<dbReference type="GO" id="GO:0005737">
    <property type="term" value="C:cytoplasm"/>
    <property type="evidence" value="ECO:0007669"/>
    <property type="project" value="UniProtKB-SubCell"/>
</dbReference>
<protein>
    <recommendedName>
        <fullName evidence="3 14">UDP-N-acetylmuramate--L-alanine ligase</fullName>
        <ecNumber evidence="3 14">6.3.2.8</ecNumber>
    </recommendedName>
</protein>
<comment type="pathway">
    <text evidence="2">Cell wall biogenesis; peptidoglycan biosynthesis.</text>
</comment>
<evidence type="ECO:0000256" key="7">
    <source>
        <dbReference type="ARBA" id="ARBA00022741"/>
    </source>
</evidence>
<dbReference type="Pfam" id="PF02875">
    <property type="entry name" value="Mur_ligase_C"/>
    <property type="match status" value="1"/>
</dbReference>
<evidence type="ECO:0000256" key="1">
    <source>
        <dbReference type="ARBA" id="ARBA00004496"/>
    </source>
</evidence>
<keyword evidence="11" id="KW-0131">Cell cycle</keyword>
<evidence type="ECO:0000256" key="12">
    <source>
        <dbReference type="ARBA" id="ARBA00023316"/>
    </source>
</evidence>
<evidence type="ECO:0000259" key="15">
    <source>
        <dbReference type="Pfam" id="PF01225"/>
    </source>
</evidence>
<dbReference type="GO" id="GO:0051301">
    <property type="term" value="P:cell division"/>
    <property type="evidence" value="ECO:0007669"/>
    <property type="project" value="UniProtKB-KW"/>
</dbReference>